<accession>A0A421DMY3</accession>
<name>A0A421DMY3_9GAMM</name>
<dbReference type="NCBIfam" id="NF008603">
    <property type="entry name" value="PRK11572.1"/>
    <property type="match status" value="1"/>
</dbReference>
<dbReference type="InterPro" id="IPR036822">
    <property type="entry name" value="CutC-like_dom_sf"/>
</dbReference>
<dbReference type="HAMAP" id="MF_00795">
    <property type="entry name" value="CutC"/>
    <property type="match status" value="1"/>
</dbReference>
<sequence length="255" mass="27886">MPKLEVCCYSIECAITAEQAGADRVELCSGLRDGGLTPGYGLLRLAGEKIAIPVHPIVRPRGGDFCYNATEFAAIKYDIEQIREMGFPGVVVGILDAEGHIDLPRMKEIMSLSQGMAVTFHRAFDLCLNPYLALEQLTDLGVTRILTSGQQQTAENGLVLLRELTHASRGPIIMAGSGVRLTNLHKFQQSGIQELHSSAGLWTSSVMRYRKIGVSMCSDTDMDEFSQYCVDGDVVAEMKRALSPDREISSVSYAH</sequence>
<dbReference type="EMBL" id="MJLZ01000023">
    <property type="protein sequence ID" value="RLM23061.1"/>
    <property type="molecule type" value="Genomic_DNA"/>
</dbReference>
<dbReference type="Pfam" id="PF03932">
    <property type="entry name" value="CutC"/>
    <property type="match status" value="1"/>
</dbReference>
<proteinExistence type="inferred from homology"/>
<dbReference type="Proteomes" id="UP000285648">
    <property type="component" value="Unassembled WGS sequence"/>
</dbReference>
<dbReference type="PANTHER" id="PTHR12598:SF0">
    <property type="entry name" value="COPPER HOMEOSTASIS PROTEIN CUTC HOMOLOG"/>
    <property type="match status" value="1"/>
</dbReference>
<dbReference type="InterPro" id="IPR005627">
    <property type="entry name" value="CutC-like"/>
</dbReference>
<evidence type="ECO:0000256" key="2">
    <source>
        <dbReference type="HAMAP-Rule" id="MF_00795"/>
    </source>
</evidence>
<comment type="caution">
    <text evidence="3">The sequence shown here is derived from an EMBL/GenBank/DDBJ whole genome shotgun (WGS) entry which is preliminary data.</text>
</comment>
<gene>
    <name evidence="2" type="primary">cutC</name>
    <name evidence="3" type="ORF">BIY29_11175</name>
</gene>
<organism evidence="3 4">
    <name type="scientific">Brenneria alni</name>
    <dbReference type="NCBI Taxonomy" id="71656"/>
    <lineage>
        <taxon>Bacteria</taxon>
        <taxon>Pseudomonadati</taxon>
        <taxon>Pseudomonadota</taxon>
        <taxon>Gammaproteobacteria</taxon>
        <taxon>Enterobacterales</taxon>
        <taxon>Pectobacteriaceae</taxon>
        <taxon>Brenneria</taxon>
    </lineage>
</organism>
<keyword evidence="4" id="KW-1185">Reference proteome</keyword>
<comment type="caution">
    <text evidence="2">Once thought to be involved in copper homeostasis, experiments in E.coli have shown this is not the case.</text>
</comment>
<dbReference type="GO" id="GO:0005737">
    <property type="term" value="C:cytoplasm"/>
    <property type="evidence" value="ECO:0007669"/>
    <property type="project" value="UniProtKB-SubCell"/>
</dbReference>
<comment type="subcellular location">
    <subcellularLocation>
        <location evidence="2">Cytoplasm</location>
    </subcellularLocation>
</comment>
<dbReference type="PANTHER" id="PTHR12598">
    <property type="entry name" value="COPPER HOMEOSTASIS PROTEIN CUTC"/>
    <property type="match status" value="1"/>
</dbReference>
<evidence type="ECO:0000313" key="4">
    <source>
        <dbReference type="Proteomes" id="UP000285648"/>
    </source>
</evidence>
<dbReference type="RefSeq" id="WP_121575266.1">
    <property type="nucleotide sequence ID" value="NZ_MJLZ01000023.1"/>
</dbReference>
<comment type="similarity">
    <text evidence="1 2">Belongs to the CutC family.</text>
</comment>
<reference evidence="3 4" key="1">
    <citation type="submission" date="2016-09" db="EMBL/GenBank/DDBJ databases">
        <authorList>
            <person name="Doonan J."/>
            <person name="Pachebat J.A."/>
            <person name="Golyshin P.N."/>
            <person name="Denman S."/>
            <person name="Mcdonald J.E."/>
        </authorList>
    </citation>
    <scope>NUCLEOTIDE SEQUENCE [LARGE SCALE GENOMIC DNA]</scope>
    <source>
        <strain evidence="3 4">NCPPB 3934</strain>
    </source>
</reference>
<keyword evidence="2" id="KW-0963">Cytoplasm</keyword>
<protein>
    <recommendedName>
        <fullName evidence="2">PF03932 family protein CutC</fullName>
    </recommendedName>
</protein>
<dbReference type="FunFam" id="3.20.20.380:FF:000001">
    <property type="entry name" value="Copper homeostasis protein CutC"/>
    <property type="match status" value="1"/>
</dbReference>
<dbReference type="GO" id="GO:0005507">
    <property type="term" value="F:copper ion binding"/>
    <property type="evidence" value="ECO:0007669"/>
    <property type="project" value="TreeGrafter"/>
</dbReference>
<dbReference type="OrthoDB" id="9815677at2"/>
<dbReference type="Gene3D" id="3.20.20.380">
    <property type="entry name" value="Copper homeostasis (CutC) domain"/>
    <property type="match status" value="1"/>
</dbReference>
<evidence type="ECO:0000313" key="3">
    <source>
        <dbReference type="EMBL" id="RLM23061.1"/>
    </source>
</evidence>
<evidence type="ECO:0000256" key="1">
    <source>
        <dbReference type="ARBA" id="ARBA00007768"/>
    </source>
</evidence>
<dbReference type="AlphaFoldDB" id="A0A421DMY3"/>
<dbReference type="SUPFAM" id="SSF110395">
    <property type="entry name" value="CutC-like"/>
    <property type="match status" value="1"/>
</dbReference>